<evidence type="ECO:0000313" key="1">
    <source>
        <dbReference type="EMBL" id="RWR74746.1"/>
    </source>
</evidence>
<sequence>MTMILCDFDGSGLLSPERQAHKPKIKPVFSFVYMMSTSVSRQQSQVIILASSNQHFPTTHHRLRTDSDIVEEVGSGCHLASLYQAYFAEQEIAY</sequence>
<dbReference type="AlphaFoldDB" id="A0A3S3N8J0"/>
<organism evidence="1 2">
    <name type="scientific">Cinnamomum micranthum f. kanehirae</name>
    <dbReference type="NCBI Taxonomy" id="337451"/>
    <lineage>
        <taxon>Eukaryota</taxon>
        <taxon>Viridiplantae</taxon>
        <taxon>Streptophyta</taxon>
        <taxon>Embryophyta</taxon>
        <taxon>Tracheophyta</taxon>
        <taxon>Spermatophyta</taxon>
        <taxon>Magnoliopsida</taxon>
        <taxon>Magnoliidae</taxon>
        <taxon>Laurales</taxon>
        <taxon>Lauraceae</taxon>
        <taxon>Cinnamomum</taxon>
    </lineage>
</organism>
<name>A0A3S3N8J0_9MAGN</name>
<gene>
    <name evidence="1" type="ORF">CKAN_00308900</name>
</gene>
<protein>
    <submittedName>
        <fullName evidence="1">Uncharacterized protein</fullName>
    </submittedName>
</protein>
<comment type="caution">
    <text evidence="1">The sequence shown here is derived from an EMBL/GenBank/DDBJ whole genome shotgun (WGS) entry which is preliminary data.</text>
</comment>
<dbReference type="Proteomes" id="UP000283530">
    <property type="component" value="Unassembled WGS sequence"/>
</dbReference>
<keyword evidence="2" id="KW-1185">Reference proteome</keyword>
<proteinExistence type="predicted"/>
<accession>A0A3S3N8J0</accession>
<dbReference type="EMBL" id="QPKB01000001">
    <property type="protein sequence ID" value="RWR74746.1"/>
    <property type="molecule type" value="Genomic_DNA"/>
</dbReference>
<evidence type="ECO:0000313" key="2">
    <source>
        <dbReference type="Proteomes" id="UP000283530"/>
    </source>
</evidence>
<reference evidence="1 2" key="1">
    <citation type="journal article" date="2019" name="Nat. Plants">
        <title>Stout camphor tree genome fills gaps in understanding of flowering plant genome evolution.</title>
        <authorList>
            <person name="Chaw S.M."/>
            <person name="Liu Y.C."/>
            <person name="Wu Y.W."/>
            <person name="Wang H.Y."/>
            <person name="Lin C.I."/>
            <person name="Wu C.S."/>
            <person name="Ke H.M."/>
            <person name="Chang L.Y."/>
            <person name="Hsu C.Y."/>
            <person name="Yang H.T."/>
            <person name="Sudianto E."/>
            <person name="Hsu M.H."/>
            <person name="Wu K.P."/>
            <person name="Wang L.N."/>
            <person name="Leebens-Mack J.H."/>
            <person name="Tsai I.J."/>
        </authorList>
    </citation>
    <scope>NUCLEOTIDE SEQUENCE [LARGE SCALE GENOMIC DNA]</scope>
    <source>
        <strain evidence="2">cv. Chaw 1501</strain>
        <tissue evidence="1">Young leaves</tissue>
    </source>
</reference>